<reference evidence="1 2" key="1">
    <citation type="journal article" date="2022" name="DNA Res.">
        <title>Chromosomal-level genome assembly of the orchid tree Bauhinia variegata (Leguminosae; Cercidoideae) supports the allotetraploid origin hypothesis of Bauhinia.</title>
        <authorList>
            <person name="Zhong Y."/>
            <person name="Chen Y."/>
            <person name="Zheng D."/>
            <person name="Pang J."/>
            <person name="Liu Y."/>
            <person name="Luo S."/>
            <person name="Meng S."/>
            <person name="Qian L."/>
            <person name="Wei D."/>
            <person name="Dai S."/>
            <person name="Zhou R."/>
        </authorList>
    </citation>
    <scope>NUCLEOTIDE SEQUENCE [LARGE SCALE GENOMIC DNA]</scope>
    <source>
        <strain evidence="1">BV-YZ2020</strain>
    </source>
</reference>
<dbReference type="EMBL" id="CM039435">
    <property type="protein sequence ID" value="KAI4317687.1"/>
    <property type="molecule type" value="Genomic_DNA"/>
</dbReference>
<organism evidence="1 2">
    <name type="scientific">Bauhinia variegata</name>
    <name type="common">Purple orchid tree</name>
    <name type="synonym">Phanera variegata</name>
    <dbReference type="NCBI Taxonomy" id="167791"/>
    <lineage>
        <taxon>Eukaryota</taxon>
        <taxon>Viridiplantae</taxon>
        <taxon>Streptophyta</taxon>
        <taxon>Embryophyta</taxon>
        <taxon>Tracheophyta</taxon>
        <taxon>Spermatophyta</taxon>
        <taxon>Magnoliopsida</taxon>
        <taxon>eudicotyledons</taxon>
        <taxon>Gunneridae</taxon>
        <taxon>Pentapetalae</taxon>
        <taxon>rosids</taxon>
        <taxon>fabids</taxon>
        <taxon>Fabales</taxon>
        <taxon>Fabaceae</taxon>
        <taxon>Cercidoideae</taxon>
        <taxon>Cercideae</taxon>
        <taxon>Bauhiniinae</taxon>
        <taxon>Bauhinia</taxon>
    </lineage>
</organism>
<evidence type="ECO:0000313" key="2">
    <source>
        <dbReference type="Proteomes" id="UP000828941"/>
    </source>
</evidence>
<comment type="caution">
    <text evidence="1">The sequence shown here is derived from an EMBL/GenBank/DDBJ whole genome shotgun (WGS) entry which is preliminary data.</text>
</comment>
<proteinExistence type="predicted"/>
<sequence>MSATSIPVTTYLGNLVKYLPTGTVFVYQTLNAAATDSGHCDPLNRYLSSFLFGICLFVCFLGSFTDSYTDQNGQRRYVLVTPWDLVPAPTATHNISNFGPGDVFHAFISTAVFAVLGLMDTNTVLCFYPEYESTKRTLLQLLPPVALAIPCVACSCFPYNRHGLGYPPTATSTSDTNNVELTKNDSAPPPPSATSSSTPPV</sequence>
<protein>
    <submittedName>
        <fullName evidence="1">Uncharacterized protein</fullName>
    </submittedName>
</protein>
<evidence type="ECO:0000313" key="1">
    <source>
        <dbReference type="EMBL" id="KAI4317687.1"/>
    </source>
</evidence>
<keyword evidence="2" id="KW-1185">Reference proteome</keyword>
<gene>
    <name evidence="1" type="ORF">L6164_025537</name>
</gene>
<dbReference type="Proteomes" id="UP000828941">
    <property type="component" value="Chromosome 10"/>
</dbReference>
<name>A0ACB9M2A1_BAUVA</name>
<accession>A0ACB9M2A1</accession>